<accession>A0AAP2DZB0</accession>
<proteinExistence type="predicted"/>
<sequence length="211" mass="22857">MKKNIITIFMSAIAFVGAVILPQQASAQEDDKVWSIGPEVGINLAKYGDDGSDSKFKTGILGGGFLTYSIRNTHAFTGKVLFSQKGAQDDDGDEKQTLNYIEVPVIVRLFFNRDGAFRPNLFAGPSFGFLTGVRNKIGDGDYEKLDDYGDFYNTFDFGVTAGLGFNYECSPGTRILIDARYTHGLTDISKASNTSIINQAIGITAGISFGI</sequence>
<feature type="domain" description="Outer membrane protein beta-barrel" evidence="2">
    <location>
        <begin position="27"/>
        <end position="189"/>
    </location>
</feature>
<dbReference type="AlphaFoldDB" id="A0AAP2DZB0"/>
<dbReference type="InterPro" id="IPR011250">
    <property type="entry name" value="OMP/PagP_B-barrel"/>
</dbReference>
<organism evidence="3 4">
    <name type="scientific">Dawidia cretensis</name>
    <dbReference type="NCBI Taxonomy" id="2782350"/>
    <lineage>
        <taxon>Bacteria</taxon>
        <taxon>Pseudomonadati</taxon>
        <taxon>Bacteroidota</taxon>
        <taxon>Cytophagia</taxon>
        <taxon>Cytophagales</taxon>
        <taxon>Chryseotaleaceae</taxon>
        <taxon>Dawidia</taxon>
    </lineage>
</organism>
<reference evidence="3 4" key="1">
    <citation type="submission" date="2021-05" db="EMBL/GenBank/DDBJ databases">
        <title>A Polyphasic approach of four new species of the genus Ohtaekwangia: Ohtaekwangia histidinii sp. nov., Ohtaekwangia cretensis sp. nov., Ohtaekwangia indiensis sp. nov., Ohtaekwangia reichenbachii sp. nov. from diverse environment.</title>
        <authorList>
            <person name="Octaviana S."/>
        </authorList>
    </citation>
    <scope>NUCLEOTIDE SEQUENCE [LARGE SCALE GENOMIC DNA]</scope>
    <source>
        <strain evidence="3 4">PWU5</strain>
    </source>
</reference>
<comment type="caution">
    <text evidence="3">The sequence shown here is derived from an EMBL/GenBank/DDBJ whole genome shotgun (WGS) entry which is preliminary data.</text>
</comment>
<dbReference type="InterPro" id="IPR025665">
    <property type="entry name" value="Beta-barrel_OMP_2"/>
</dbReference>
<feature type="signal peptide" evidence="1">
    <location>
        <begin position="1"/>
        <end position="27"/>
    </location>
</feature>
<feature type="chain" id="PRO_5042868554" evidence="1">
    <location>
        <begin position="28"/>
        <end position="211"/>
    </location>
</feature>
<dbReference type="Pfam" id="PF13568">
    <property type="entry name" value="OMP_b-brl_2"/>
    <property type="match status" value="1"/>
</dbReference>
<dbReference type="SUPFAM" id="SSF56925">
    <property type="entry name" value="OMPA-like"/>
    <property type="match status" value="1"/>
</dbReference>
<evidence type="ECO:0000256" key="1">
    <source>
        <dbReference type="SAM" id="SignalP"/>
    </source>
</evidence>
<dbReference type="Proteomes" id="UP001319080">
    <property type="component" value="Unassembled WGS sequence"/>
</dbReference>
<name>A0AAP2DZB0_9BACT</name>
<evidence type="ECO:0000313" key="3">
    <source>
        <dbReference type="EMBL" id="MBT1709194.1"/>
    </source>
</evidence>
<keyword evidence="1" id="KW-0732">Signal</keyword>
<evidence type="ECO:0000313" key="4">
    <source>
        <dbReference type="Proteomes" id="UP001319080"/>
    </source>
</evidence>
<protein>
    <submittedName>
        <fullName evidence="3">Outer membrane beta-barrel protein</fullName>
    </submittedName>
</protein>
<evidence type="ECO:0000259" key="2">
    <source>
        <dbReference type="Pfam" id="PF13568"/>
    </source>
</evidence>
<dbReference type="Gene3D" id="2.40.160.20">
    <property type="match status" value="1"/>
</dbReference>
<dbReference type="RefSeq" id="WP_254084775.1">
    <property type="nucleotide sequence ID" value="NZ_JAHESE010000011.1"/>
</dbReference>
<keyword evidence="4" id="KW-1185">Reference proteome</keyword>
<dbReference type="EMBL" id="JAHESE010000011">
    <property type="protein sequence ID" value="MBT1709194.1"/>
    <property type="molecule type" value="Genomic_DNA"/>
</dbReference>
<gene>
    <name evidence="3" type="ORF">KK062_13210</name>
</gene>